<dbReference type="PANTHER" id="PTHR10582:SF5">
    <property type="entry name" value="TRANSIENT RECEPTOR POTENTIAL CATION CHANNEL SUBFAMILY V MEMBER 2"/>
    <property type="match status" value="1"/>
</dbReference>
<keyword evidence="8" id="KW-0106">Calcium</keyword>
<evidence type="ECO:0000256" key="12">
    <source>
        <dbReference type="ARBA" id="ARBA00023136"/>
    </source>
</evidence>
<dbReference type="PROSITE" id="PS50088">
    <property type="entry name" value="ANK_REPEAT"/>
    <property type="match status" value="1"/>
</dbReference>
<dbReference type="Proteomes" id="UP000694701">
    <property type="component" value="Unplaced"/>
</dbReference>
<evidence type="ECO:0000256" key="10">
    <source>
        <dbReference type="ARBA" id="ARBA00023043"/>
    </source>
</evidence>
<feature type="transmembrane region" description="Helical" evidence="17">
    <location>
        <begin position="712"/>
        <end position="735"/>
    </location>
</feature>
<dbReference type="FunFam" id="1.25.40.20:FF:000018">
    <property type="entry name" value="Transient receptor potential cation channel subfamily V member 1"/>
    <property type="match status" value="1"/>
</dbReference>
<feature type="transmembrane region" description="Helical" evidence="17">
    <location>
        <begin position="568"/>
        <end position="587"/>
    </location>
</feature>
<evidence type="ECO:0000256" key="2">
    <source>
        <dbReference type="ARBA" id="ARBA00022448"/>
    </source>
</evidence>
<evidence type="ECO:0000256" key="9">
    <source>
        <dbReference type="ARBA" id="ARBA00022989"/>
    </source>
</evidence>
<dbReference type="InterPro" id="IPR008347">
    <property type="entry name" value="TrpV1-4"/>
</dbReference>
<dbReference type="SUPFAM" id="SSF48403">
    <property type="entry name" value="Ankyrin repeat"/>
    <property type="match status" value="1"/>
</dbReference>
<evidence type="ECO:0000313" key="20">
    <source>
        <dbReference type="Proteomes" id="UP000694701"/>
    </source>
</evidence>
<evidence type="ECO:0000256" key="16">
    <source>
        <dbReference type="SAM" id="MobiDB-lite"/>
    </source>
</evidence>
<proteinExistence type="predicted"/>
<keyword evidence="10 15" id="KW-0040">ANK repeat</keyword>
<comment type="catalytic activity">
    <reaction evidence="14">
        <text>Ca(2+)(in) = Ca(2+)(out)</text>
        <dbReference type="Rhea" id="RHEA:29671"/>
        <dbReference type="ChEBI" id="CHEBI:29108"/>
    </reaction>
</comment>
<keyword evidence="13" id="KW-0407">Ion channel</keyword>
<dbReference type="PROSITE" id="PS50297">
    <property type="entry name" value="ANK_REP_REGION"/>
    <property type="match status" value="1"/>
</dbReference>
<evidence type="ECO:0000256" key="17">
    <source>
        <dbReference type="SAM" id="Phobius"/>
    </source>
</evidence>
<sequence>MSKSRDSSPTFFLETDDLTQEQREKAKQMKKGGLKDKRPMDSNYLDETDEPAPKIKFNLHFDRGIRKVKEEPAQQDSERFTLKRLFDAVSSGDVSKLQGLHQYLHKNMKRLTDSQYKSNGKTALLKALLNLREGENDTIEHLLEIAEKLGDLKTFVNAAYTDSFYEGQTALHVAIERRSAKFVQMLVKKGADVHAKACGKFFQPNQETCFYFGELPLSLAACTNQPDIVDFLMNNPYQAVDVRKRDSHGNTVLHALVSIADNSPENTEFVIAMYDHILIKADQLHPKIKLEDIENNEGLIPLTLAAKTGKLGLLKHIVQREFKGRRHLSRKITEWAYGPVCSSLYDLASLDTYDKNSALEIIVYGSEIPNRLEMLHIEPFNRLIEEKWERFAKRMFMFNFIVYVIYLFILTAVAYHREAGKDFNNSQVGIQPRNGDSKPRLFDALLLHYRGATFRAFAFTEKIIIVILGKICIMTLTRQLSYSGSVSNSNLCLNVSLLNVSLFDSLLIPTLIFQSLKPPYPYRKGSEGYLLLTGHIITITGAFYFFIRGLIDMLRKRPRFQSLVIDGYTDQLFFLQAVLFLVCALLYCFGNDKYLACLVLCLALSWVNLLYFSRGSKNMGIYSVMMQKMVLGEICRFLVVYMVFLIGFSAAVVTLFDDRPSKGRTLFLPINGNENCKKPSFQGIYFTTLELFKFTIGMGDLEFTDQYRYAEVFYVLLIVYIVMTYILMLNMLIALMNKRVDEMSVESTNIWKLQRAITTLDMEWILPHCLKTKLRSGKQKDLGGEQEPDRRWCFSVEEVNWNQWNRNLVVITEDPGKCLLVPSPAELQREPSQRGLLQTFSKRWTQRQQHRDEQELSPLAEASSSV</sequence>
<dbReference type="Pfam" id="PF12796">
    <property type="entry name" value="Ank_2"/>
    <property type="match status" value="1"/>
</dbReference>
<keyword evidence="3" id="KW-1003">Cell membrane</keyword>
<dbReference type="GO" id="GO:0098703">
    <property type="term" value="P:calcium ion import across plasma membrane"/>
    <property type="evidence" value="ECO:0007669"/>
    <property type="project" value="TreeGrafter"/>
</dbReference>
<evidence type="ECO:0000256" key="13">
    <source>
        <dbReference type="ARBA" id="ARBA00023303"/>
    </source>
</evidence>
<feature type="transmembrane region" description="Helical" evidence="17">
    <location>
        <begin position="456"/>
        <end position="476"/>
    </location>
</feature>
<dbReference type="InterPro" id="IPR024862">
    <property type="entry name" value="TRPV"/>
</dbReference>
<feature type="transmembrane region" description="Helical" evidence="17">
    <location>
        <begin position="497"/>
        <end position="516"/>
    </location>
</feature>
<dbReference type="InterPro" id="IPR036770">
    <property type="entry name" value="Ankyrin_rpt-contain_sf"/>
</dbReference>
<feature type="transmembrane region" description="Helical" evidence="17">
    <location>
        <begin position="634"/>
        <end position="656"/>
    </location>
</feature>
<evidence type="ECO:0000256" key="6">
    <source>
        <dbReference type="ARBA" id="ARBA00022692"/>
    </source>
</evidence>
<reference evidence="19" key="1">
    <citation type="submission" date="2025-08" db="UniProtKB">
        <authorList>
            <consortium name="Ensembl"/>
        </authorList>
    </citation>
    <scope>IDENTIFICATION</scope>
</reference>
<keyword evidence="6 17" id="KW-0812">Transmembrane</keyword>
<evidence type="ECO:0000256" key="7">
    <source>
        <dbReference type="ARBA" id="ARBA00022737"/>
    </source>
</evidence>
<dbReference type="SMART" id="SM00248">
    <property type="entry name" value="ANK"/>
    <property type="match status" value="5"/>
</dbReference>
<dbReference type="AlphaFoldDB" id="A0A8C2C1Z4"/>
<dbReference type="GO" id="GO:0005886">
    <property type="term" value="C:plasma membrane"/>
    <property type="evidence" value="ECO:0007669"/>
    <property type="project" value="UniProtKB-SubCell"/>
</dbReference>
<dbReference type="PANTHER" id="PTHR10582">
    <property type="entry name" value="TRANSIENT RECEPTOR POTENTIAL ION CHANNEL PROTEIN"/>
    <property type="match status" value="1"/>
</dbReference>
<dbReference type="Ensembl" id="ENSCCRT00020005643.1">
    <property type="protein sequence ID" value="ENSCCRP00020004967.1"/>
    <property type="gene ID" value="ENSCCRG00020002678.1"/>
</dbReference>
<keyword evidence="5" id="KW-0107">Calcium channel</keyword>
<evidence type="ECO:0000256" key="15">
    <source>
        <dbReference type="PROSITE-ProRule" id="PRU00023"/>
    </source>
</evidence>
<evidence type="ECO:0000256" key="3">
    <source>
        <dbReference type="ARBA" id="ARBA00022475"/>
    </source>
</evidence>
<accession>A0A8C2C1Z4</accession>
<evidence type="ECO:0000256" key="14">
    <source>
        <dbReference type="ARBA" id="ARBA00036634"/>
    </source>
</evidence>
<protein>
    <submittedName>
        <fullName evidence="19">Transient receptor potential cation channel, subfamily V, member 1</fullName>
    </submittedName>
</protein>
<dbReference type="GO" id="GO:0005262">
    <property type="term" value="F:calcium channel activity"/>
    <property type="evidence" value="ECO:0007669"/>
    <property type="project" value="UniProtKB-KW"/>
</dbReference>
<feature type="region of interest" description="Disordered" evidence="16">
    <location>
        <begin position="841"/>
        <end position="866"/>
    </location>
</feature>
<feature type="repeat" description="ANK" evidence="15">
    <location>
        <begin position="166"/>
        <end position="198"/>
    </location>
</feature>
<keyword evidence="9 17" id="KW-1133">Transmembrane helix</keyword>
<keyword evidence="11" id="KW-0406">Ion transport</keyword>
<dbReference type="InterPro" id="IPR002110">
    <property type="entry name" value="Ankyrin_rpt"/>
</dbReference>
<organism evidence="19 20">
    <name type="scientific">Cyprinus carpio</name>
    <name type="common">Common carp</name>
    <dbReference type="NCBI Taxonomy" id="7962"/>
    <lineage>
        <taxon>Eukaryota</taxon>
        <taxon>Metazoa</taxon>
        <taxon>Chordata</taxon>
        <taxon>Craniata</taxon>
        <taxon>Vertebrata</taxon>
        <taxon>Euteleostomi</taxon>
        <taxon>Actinopterygii</taxon>
        <taxon>Neopterygii</taxon>
        <taxon>Teleostei</taxon>
        <taxon>Ostariophysi</taxon>
        <taxon>Cypriniformes</taxon>
        <taxon>Cyprinidae</taxon>
        <taxon>Cyprininae</taxon>
        <taxon>Cyprinus</taxon>
    </lineage>
</organism>
<gene>
    <name evidence="19" type="primary">LOC109109951</name>
</gene>
<feature type="transmembrane region" description="Helical" evidence="17">
    <location>
        <begin position="528"/>
        <end position="547"/>
    </location>
</feature>
<feature type="transmembrane region" description="Helical" evidence="17">
    <location>
        <begin position="396"/>
        <end position="415"/>
    </location>
</feature>
<name>A0A8C2C1Z4_CYPCA</name>
<dbReference type="PRINTS" id="PR01768">
    <property type="entry name" value="TRPVRECEPTOR"/>
</dbReference>
<feature type="transmembrane region" description="Helical" evidence="17">
    <location>
        <begin position="593"/>
        <end position="613"/>
    </location>
</feature>
<evidence type="ECO:0000256" key="8">
    <source>
        <dbReference type="ARBA" id="ARBA00022837"/>
    </source>
</evidence>
<keyword evidence="12 17" id="KW-0472">Membrane</keyword>
<keyword evidence="2" id="KW-0813">Transport</keyword>
<evidence type="ECO:0000256" key="1">
    <source>
        <dbReference type="ARBA" id="ARBA00004651"/>
    </source>
</evidence>
<dbReference type="Gene3D" id="1.25.40.20">
    <property type="entry name" value="Ankyrin repeat-containing domain"/>
    <property type="match status" value="1"/>
</dbReference>
<dbReference type="InterPro" id="IPR005821">
    <property type="entry name" value="Ion_trans_dom"/>
</dbReference>
<feature type="domain" description="Ion transport" evidence="18">
    <location>
        <begin position="570"/>
        <end position="745"/>
    </location>
</feature>
<keyword evidence="7" id="KW-0677">Repeat</keyword>
<feature type="region of interest" description="Disordered" evidence="16">
    <location>
        <begin position="1"/>
        <end position="49"/>
    </location>
</feature>
<feature type="compositionally biased region" description="Basic and acidic residues" evidence="16">
    <location>
        <begin position="20"/>
        <end position="40"/>
    </location>
</feature>
<keyword evidence="4" id="KW-0109">Calcium transport</keyword>
<evidence type="ECO:0000256" key="4">
    <source>
        <dbReference type="ARBA" id="ARBA00022568"/>
    </source>
</evidence>
<evidence type="ECO:0000259" key="18">
    <source>
        <dbReference type="Pfam" id="PF00520"/>
    </source>
</evidence>
<comment type="subcellular location">
    <subcellularLocation>
        <location evidence="1">Cell membrane</location>
        <topology evidence="1">Multi-pass membrane protein</topology>
    </subcellularLocation>
</comment>
<dbReference type="NCBIfam" id="TIGR00870">
    <property type="entry name" value="trp"/>
    <property type="match status" value="1"/>
</dbReference>
<dbReference type="Pfam" id="PF00520">
    <property type="entry name" value="Ion_trans"/>
    <property type="match status" value="1"/>
</dbReference>
<evidence type="ECO:0000256" key="5">
    <source>
        <dbReference type="ARBA" id="ARBA00022673"/>
    </source>
</evidence>
<evidence type="ECO:0000256" key="11">
    <source>
        <dbReference type="ARBA" id="ARBA00023065"/>
    </source>
</evidence>
<evidence type="ECO:0000313" key="19">
    <source>
        <dbReference type="Ensembl" id="ENSCCRP00020004967.1"/>
    </source>
</evidence>